<dbReference type="KEGG" id="oxy:HCG48_14910"/>
<gene>
    <name evidence="1" type="ORF">HCG48_14910</name>
</gene>
<dbReference type="EMBL" id="CP051167">
    <property type="protein sequence ID" value="QIZ71712.1"/>
    <property type="molecule type" value="Genomic_DNA"/>
</dbReference>
<reference evidence="1 2" key="1">
    <citation type="submission" date="2020-04" db="EMBL/GenBank/DDBJ databases">
        <authorList>
            <person name="Basu S."/>
            <person name="Maruthanayagam V."/>
            <person name="Chakraborty S."/>
            <person name="Pramanik A."/>
            <person name="Mukherjee J."/>
            <person name="Brink B."/>
        </authorList>
    </citation>
    <scope>NUCLEOTIDE SEQUENCE [LARGE SCALE GENOMIC DNA]</scope>
    <source>
        <strain evidence="1 2">AP17</strain>
    </source>
</reference>
<dbReference type="RefSeq" id="WP_168569864.1">
    <property type="nucleotide sequence ID" value="NZ_CP051167.1"/>
</dbReference>
<dbReference type="Proteomes" id="UP000500857">
    <property type="component" value="Chromosome"/>
</dbReference>
<evidence type="ECO:0000313" key="1">
    <source>
        <dbReference type="EMBL" id="QIZ71712.1"/>
    </source>
</evidence>
<dbReference type="AlphaFoldDB" id="A0A6H1TYN5"/>
<protein>
    <submittedName>
        <fullName evidence="1">Uncharacterized protein</fullName>
    </submittedName>
</protein>
<name>A0A6H1TYN5_9CYAN</name>
<organism evidence="1 2">
    <name type="scientific">Oxynema aestuarii AP17</name>
    <dbReference type="NCBI Taxonomy" id="2064643"/>
    <lineage>
        <taxon>Bacteria</taxon>
        <taxon>Bacillati</taxon>
        <taxon>Cyanobacteriota</taxon>
        <taxon>Cyanophyceae</taxon>
        <taxon>Oscillatoriophycideae</taxon>
        <taxon>Oscillatoriales</taxon>
        <taxon>Oscillatoriaceae</taxon>
        <taxon>Oxynema</taxon>
        <taxon>Oxynema aestuarii</taxon>
    </lineage>
</organism>
<evidence type="ECO:0000313" key="2">
    <source>
        <dbReference type="Proteomes" id="UP000500857"/>
    </source>
</evidence>
<sequence length="69" mass="7932">MFRSSFGRDPSIILGDRIPLVAGKGGGGDGRSRFEYRCFWREAVHFDEENWKIMLVFRAGDRQLKPGKN</sequence>
<proteinExistence type="predicted"/>
<keyword evidence="2" id="KW-1185">Reference proteome</keyword>
<accession>A0A6H1TYN5</accession>